<keyword evidence="8" id="KW-1185">Reference proteome</keyword>
<dbReference type="Gene3D" id="3.40.50.150">
    <property type="entry name" value="Vaccinia Virus protein VP39"/>
    <property type="match status" value="1"/>
</dbReference>
<organism evidence="7 8">
    <name type="scientific">Clostridium pasteurianum BC1</name>
    <dbReference type="NCBI Taxonomy" id="86416"/>
    <lineage>
        <taxon>Bacteria</taxon>
        <taxon>Bacillati</taxon>
        <taxon>Bacillota</taxon>
        <taxon>Clostridia</taxon>
        <taxon>Eubacteriales</taxon>
        <taxon>Clostridiaceae</taxon>
        <taxon>Clostridium</taxon>
    </lineage>
</organism>
<dbReference type="Proteomes" id="UP000013523">
    <property type="component" value="Chromosome"/>
</dbReference>
<dbReference type="InterPro" id="IPR030374">
    <property type="entry name" value="PABS"/>
</dbReference>
<dbReference type="RefSeq" id="WP_015614993.1">
    <property type="nucleotide sequence ID" value="NC_021182.1"/>
</dbReference>
<dbReference type="Pfam" id="PF01564">
    <property type="entry name" value="Spermine_synth"/>
    <property type="match status" value="1"/>
</dbReference>
<feature type="binding site" evidence="4">
    <location>
        <begin position="158"/>
        <end position="161"/>
    </location>
    <ligand>
        <name>spermidine</name>
        <dbReference type="ChEBI" id="CHEBI:57834"/>
    </ligand>
</feature>
<evidence type="ECO:0000313" key="8">
    <source>
        <dbReference type="Proteomes" id="UP000013523"/>
    </source>
</evidence>
<dbReference type="STRING" id="86416.Clopa_1760"/>
<evidence type="ECO:0000256" key="5">
    <source>
        <dbReference type="PROSITE-ProRule" id="PRU00354"/>
    </source>
</evidence>
<dbReference type="EMBL" id="CP003261">
    <property type="protein sequence ID" value="AGK96675.1"/>
    <property type="molecule type" value="Genomic_DNA"/>
</dbReference>
<reference evidence="7 8" key="1">
    <citation type="submission" date="2012-01" db="EMBL/GenBank/DDBJ databases">
        <title>Complete sequence of chromosome of Clostridium pasteurianum BC1.</title>
        <authorList>
            <consortium name="US DOE Joint Genome Institute"/>
            <person name="Lucas S."/>
            <person name="Han J."/>
            <person name="Lapidus A."/>
            <person name="Cheng J.-F."/>
            <person name="Goodwin L."/>
            <person name="Pitluck S."/>
            <person name="Peters L."/>
            <person name="Mikhailova N."/>
            <person name="Teshima H."/>
            <person name="Detter J.C."/>
            <person name="Han C."/>
            <person name="Tapia R."/>
            <person name="Land M."/>
            <person name="Hauser L."/>
            <person name="Kyrpides N."/>
            <person name="Ivanova N."/>
            <person name="Pagani I."/>
            <person name="Dunn J."/>
            <person name="Taghavi S."/>
            <person name="Francis A."/>
            <person name="van der Lelie D."/>
            <person name="Woyke T."/>
        </authorList>
    </citation>
    <scope>NUCLEOTIDE SEQUENCE [LARGE SCALE GENOMIC DNA]</scope>
    <source>
        <strain evidence="7 8">BC1</strain>
    </source>
</reference>
<dbReference type="SUPFAM" id="SSF53335">
    <property type="entry name" value="S-adenosyl-L-methionine-dependent methyltransferases"/>
    <property type="match status" value="1"/>
</dbReference>
<dbReference type="InterPro" id="IPR029063">
    <property type="entry name" value="SAM-dependent_MTases_sf"/>
</dbReference>
<evidence type="ECO:0000256" key="2">
    <source>
        <dbReference type="ARBA" id="ARBA00022679"/>
    </source>
</evidence>
<comment type="catalytic activity">
    <reaction evidence="4">
        <text>S-adenosyl 3-(methylsulfanyl)propylamine + putrescine = S-methyl-5'-thioadenosine + spermidine + H(+)</text>
        <dbReference type="Rhea" id="RHEA:12721"/>
        <dbReference type="ChEBI" id="CHEBI:15378"/>
        <dbReference type="ChEBI" id="CHEBI:17509"/>
        <dbReference type="ChEBI" id="CHEBI:57443"/>
        <dbReference type="ChEBI" id="CHEBI:57834"/>
        <dbReference type="ChEBI" id="CHEBI:326268"/>
        <dbReference type="EC" id="2.5.1.16"/>
    </reaction>
</comment>
<dbReference type="PROSITE" id="PS51006">
    <property type="entry name" value="PABS_2"/>
    <property type="match status" value="1"/>
</dbReference>
<dbReference type="InterPro" id="IPR037163">
    <property type="entry name" value="Spermidine_synt_N_sf"/>
</dbReference>
<dbReference type="Gene3D" id="2.30.140.10">
    <property type="entry name" value="Spermidine synthase, tetramerisation domain"/>
    <property type="match status" value="1"/>
</dbReference>
<dbReference type="GO" id="GO:0008295">
    <property type="term" value="P:spermidine biosynthetic process"/>
    <property type="evidence" value="ECO:0007669"/>
    <property type="project" value="UniProtKB-UniRule"/>
</dbReference>
<dbReference type="HAMAP" id="MF_00198">
    <property type="entry name" value="Spermidine_synth"/>
    <property type="match status" value="1"/>
</dbReference>
<evidence type="ECO:0000313" key="7">
    <source>
        <dbReference type="EMBL" id="AGK96675.1"/>
    </source>
</evidence>
<keyword evidence="4" id="KW-0745">Spermidine biosynthesis</keyword>
<protein>
    <recommendedName>
        <fullName evidence="4">Polyamine aminopropyltransferase</fullName>
    </recommendedName>
    <alternativeName>
        <fullName evidence="4">Putrescine aminopropyltransferase</fullName>
        <shortName evidence="4">PAPT</shortName>
    </alternativeName>
    <alternativeName>
        <fullName evidence="4">Spermidine synthase</fullName>
        <shortName evidence="4">SPDS</shortName>
        <shortName evidence="4">SPDSY</shortName>
        <ecNumber evidence="4">2.5.1.16</ecNumber>
    </alternativeName>
</protein>
<keyword evidence="2 4" id="KW-0808">Transferase</keyword>
<gene>
    <name evidence="4" type="primary">speE</name>
    <name evidence="7" type="ORF">Clopa_1760</name>
</gene>
<comment type="pathway">
    <text evidence="4">Amine and polyamine biosynthesis; spermidine biosynthesis; spermidine from putrescine: step 1/1.</text>
</comment>
<comment type="function">
    <text evidence="4">Catalyzes the irreversible transfer of a propylamine group from the amino donor S-adenosylmethioninamine (decarboxy-AdoMet) to putrescine (1,4-diaminobutane) to yield spermidine.</text>
</comment>
<feature type="domain" description="PABS" evidence="6">
    <location>
        <begin position="6"/>
        <end position="240"/>
    </location>
</feature>
<dbReference type="PATRIC" id="fig|86416.3.peg.1737"/>
<feature type="active site" description="Proton acceptor" evidence="4 5">
    <location>
        <position position="158"/>
    </location>
</feature>
<keyword evidence="3 4" id="KW-0620">Polyamine biosynthesis</keyword>
<feature type="binding site" evidence="4">
    <location>
        <position position="109"/>
    </location>
    <ligand>
        <name>S-methyl-5'-thioadenosine</name>
        <dbReference type="ChEBI" id="CHEBI:17509"/>
    </ligand>
</feature>
<dbReference type="UniPathway" id="UPA00248">
    <property type="reaction ID" value="UER00314"/>
</dbReference>
<evidence type="ECO:0000259" key="6">
    <source>
        <dbReference type="PROSITE" id="PS51006"/>
    </source>
</evidence>
<dbReference type="InterPro" id="IPR001045">
    <property type="entry name" value="Spermi_synthase"/>
</dbReference>
<evidence type="ECO:0000256" key="3">
    <source>
        <dbReference type="ARBA" id="ARBA00023115"/>
    </source>
</evidence>
<comment type="subunit">
    <text evidence="4">Homodimer or homotetramer.</text>
</comment>
<feature type="binding site" evidence="4">
    <location>
        <position position="167"/>
    </location>
    <ligand>
        <name>S-methyl-5'-thioadenosine</name>
        <dbReference type="ChEBI" id="CHEBI:17509"/>
    </ligand>
</feature>
<evidence type="ECO:0000256" key="1">
    <source>
        <dbReference type="ARBA" id="ARBA00007867"/>
    </source>
</evidence>
<sequence length="287" mass="33244">MLNYNKKIEEEIVYGEYHTHTIKRHLYSGYTKYHYAEVVEFESSGLALLLDKRIQSCQIDEFVYNEAAVHPALLMHPHPNRVLCLAGGMGGIVREVLKHENVKEVVVMDEDPIVSEIIEKFLPHMKSSVRTNQKLNIYFGNCLEFLSSCEPFDVIIFDSTDPTEDSPYASLFTQESYHRIYDALNADGILSIQLGSVHPATINKFLEKKINIAEKFPFVNPYHVEVHSLGTSWGFALASKREYELNINILENVRYNKLKSSLHFFDDISYKRMWLWPKHLSLNINKI</sequence>
<dbReference type="AlphaFoldDB" id="R4KAK7"/>
<dbReference type="eggNOG" id="COG0421">
    <property type="taxonomic scope" value="Bacteria"/>
</dbReference>
<dbReference type="OrthoDB" id="9793120at2"/>
<evidence type="ECO:0000256" key="4">
    <source>
        <dbReference type="HAMAP-Rule" id="MF_00198"/>
    </source>
</evidence>
<comment type="caution">
    <text evidence="4">Lacks conserved residue(s) required for the propagation of feature annotation.</text>
</comment>
<accession>R4KAK7</accession>
<dbReference type="PANTHER" id="PTHR11558">
    <property type="entry name" value="SPERMIDINE/SPERMINE SYNTHASE"/>
    <property type="match status" value="1"/>
</dbReference>
<dbReference type="PANTHER" id="PTHR11558:SF11">
    <property type="entry name" value="SPERMIDINE SYNTHASE"/>
    <property type="match status" value="1"/>
</dbReference>
<comment type="similarity">
    <text evidence="1 4">Belongs to the spermidine/spermine synthase family.</text>
</comment>
<dbReference type="GO" id="GO:0004766">
    <property type="term" value="F:spermidine synthase activity"/>
    <property type="evidence" value="ECO:0007669"/>
    <property type="project" value="UniProtKB-UniRule"/>
</dbReference>
<dbReference type="HOGENOM" id="CLU_048199_0_1_9"/>
<dbReference type="KEGG" id="cpas:Clopa_1760"/>
<proteinExistence type="inferred from homology"/>
<dbReference type="CDD" id="cd02440">
    <property type="entry name" value="AdoMet_MTases"/>
    <property type="match status" value="1"/>
</dbReference>
<name>R4KAK7_CLOPA</name>
<dbReference type="EC" id="2.5.1.16" evidence="4"/>